<dbReference type="AlphaFoldDB" id="A0A0A8XVX9"/>
<name>A0A0A8XVX9_ARUDO</name>
<evidence type="ECO:0000313" key="1">
    <source>
        <dbReference type="EMBL" id="JAD18099.1"/>
    </source>
</evidence>
<organism evidence="1">
    <name type="scientific">Arundo donax</name>
    <name type="common">Giant reed</name>
    <name type="synonym">Donax arundinaceus</name>
    <dbReference type="NCBI Taxonomy" id="35708"/>
    <lineage>
        <taxon>Eukaryota</taxon>
        <taxon>Viridiplantae</taxon>
        <taxon>Streptophyta</taxon>
        <taxon>Embryophyta</taxon>
        <taxon>Tracheophyta</taxon>
        <taxon>Spermatophyta</taxon>
        <taxon>Magnoliopsida</taxon>
        <taxon>Liliopsida</taxon>
        <taxon>Poales</taxon>
        <taxon>Poaceae</taxon>
        <taxon>PACMAD clade</taxon>
        <taxon>Arundinoideae</taxon>
        <taxon>Arundineae</taxon>
        <taxon>Arundo</taxon>
    </lineage>
</organism>
<reference evidence="1" key="2">
    <citation type="journal article" date="2015" name="Data Brief">
        <title>Shoot transcriptome of the giant reed, Arundo donax.</title>
        <authorList>
            <person name="Barrero R.A."/>
            <person name="Guerrero F.D."/>
            <person name="Moolhuijzen P."/>
            <person name="Goolsby J.A."/>
            <person name="Tidwell J."/>
            <person name="Bellgard S.E."/>
            <person name="Bellgard M.I."/>
        </authorList>
    </citation>
    <scope>NUCLEOTIDE SEQUENCE</scope>
    <source>
        <tissue evidence="1">Shoot tissue taken approximately 20 cm above the soil surface</tissue>
    </source>
</reference>
<reference evidence="1" key="1">
    <citation type="submission" date="2014-09" db="EMBL/GenBank/DDBJ databases">
        <authorList>
            <person name="Magalhaes I.L.F."/>
            <person name="Oliveira U."/>
            <person name="Santos F.R."/>
            <person name="Vidigal T.H.D.A."/>
            <person name="Brescovit A.D."/>
            <person name="Santos A.J."/>
        </authorList>
    </citation>
    <scope>NUCLEOTIDE SEQUENCE</scope>
    <source>
        <tissue evidence="1">Shoot tissue taken approximately 20 cm above the soil surface</tissue>
    </source>
</reference>
<proteinExistence type="predicted"/>
<sequence length="99" mass="11613">MNSFHCPPKIFELAQNEYQTDICYNQQFLVLISALKHYVEALNCNFVHLFSTKAHTVTYNIQRTNQSEKKYVVLKCYISKSYPSNESALGHNSYHEFQN</sequence>
<dbReference type="EMBL" id="GBRH01279796">
    <property type="protein sequence ID" value="JAD18099.1"/>
    <property type="molecule type" value="Transcribed_RNA"/>
</dbReference>
<accession>A0A0A8XVX9</accession>
<protein>
    <submittedName>
        <fullName evidence="1">Uncharacterized protein</fullName>
    </submittedName>
</protein>